<feature type="domain" description="Flagellar Assembly Protein A N-terminal region" evidence="1">
    <location>
        <begin position="86"/>
        <end position="255"/>
    </location>
</feature>
<reference evidence="3" key="1">
    <citation type="submission" date="2016-03" db="EMBL/GenBank/DDBJ databases">
        <authorList>
            <person name="Ma C."/>
            <person name="Zhou S."/>
            <person name="Yang G."/>
        </authorList>
    </citation>
    <scope>NUCLEOTIDE SEQUENCE [LARGE SCALE GENOMIC DNA]</scope>
    <source>
        <strain evidence="3">SgZ-1</strain>
    </source>
</reference>
<dbReference type="AlphaFoldDB" id="A0A127K7Q2"/>
<organism evidence="2 3">
    <name type="scientific">Thauera humireducens</name>
    <dbReference type="NCBI Taxonomy" id="1134435"/>
    <lineage>
        <taxon>Bacteria</taxon>
        <taxon>Pseudomonadati</taxon>
        <taxon>Pseudomonadota</taxon>
        <taxon>Betaproteobacteria</taxon>
        <taxon>Rhodocyclales</taxon>
        <taxon>Zoogloeaceae</taxon>
        <taxon>Thauera</taxon>
    </lineage>
</organism>
<dbReference type="InterPro" id="IPR046866">
    <property type="entry name" value="FapA_N"/>
</dbReference>
<dbReference type="RefSeq" id="WP_048707023.1">
    <property type="nucleotide sequence ID" value="NZ_CP014646.1"/>
</dbReference>
<accession>A0A127K7Q2</accession>
<protein>
    <recommendedName>
        <fullName evidence="1">Flagellar Assembly Protein A N-terminal region domain-containing protein</fullName>
    </recommendedName>
</protein>
<sequence length="549" mass="59084">MDTPLPPAPDLRFAFDAATQTLRASLSPGSLVPSIDPLWLHDRLEDAGYAKFKLRTNAVTTLITQYNAGGRVIDLEIADAVDGALQITTSPDSMEARLTITPAEGGRAVTKDDVLEQLAGRGIYEGVRVEEINRAIAAGVAQEVVIARGREPVDGEDGRLEYLLPETRARVPNIRPSGRTDYRDLGEIQVVREGDALMRRHPPTAGTPGLDVTGRPIPPTPGRDQRFASGLRGVRAQAEDPDLLVAASDGQPVRVRGGMMVEPVYTVDTVDMTTGNIRFDGTVKVRGDVKAGMRIEASGDIEIGGVVEPATLDAGGNIVVKSGVLGASNKKDSANHRIHCDGSFSATYAQQARIEAGDSIFIDDLAMQCTLRAKNHIRIGNRRRGHVIGGVLHATLSIQARVIGAPNRIRTELEIGPDNTLSGALRDMVQLRDGKENQLLEIGKVLTLSDRQPGRIPTEMRDRAQQTAKTLSSEVESLRENEDAVRYLLDLARQARVSADQAMHEGVVVSMGEARLAIQGHRGPSTVRLAEHGLGVFALEDEGAPGNER</sequence>
<dbReference type="PANTHER" id="PTHR38032">
    <property type="entry name" value="POLYMERASE-RELATED"/>
    <property type="match status" value="1"/>
</dbReference>
<dbReference type="Proteomes" id="UP000036902">
    <property type="component" value="Chromosome"/>
</dbReference>
<evidence type="ECO:0000313" key="3">
    <source>
        <dbReference type="Proteomes" id="UP000036902"/>
    </source>
</evidence>
<keyword evidence="3" id="KW-1185">Reference proteome</keyword>
<dbReference type="PANTHER" id="PTHR38032:SF1">
    <property type="entry name" value="RNA-BINDING PROTEIN KHPB N-TERMINAL DOMAIN-CONTAINING PROTEIN"/>
    <property type="match status" value="1"/>
</dbReference>
<evidence type="ECO:0000259" key="1">
    <source>
        <dbReference type="Pfam" id="PF20250"/>
    </source>
</evidence>
<dbReference type="EMBL" id="CP014646">
    <property type="protein sequence ID" value="AMO37989.1"/>
    <property type="molecule type" value="Genomic_DNA"/>
</dbReference>
<name>A0A127K7Q2_9RHOO</name>
<dbReference type="InterPro" id="IPR046865">
    <property type="entry name" value="FapA_b_solenoid"/>
</dbReference>
<dbReference type="InterPro" id="IPR005646">
    <property type="entry name" value="FapA"/>
</dbReference>
<proteinExistence type="predicted"/>
<gene>
    <name evidence="2" type="ORF">AC731_014220</name>
</gene>
<dbReference type="STRING" id="1134435.AC731_014220"/>
<dbReference type="Pfam" id="PF20250">
    <property type="entry name" value="FapA_N"/>
    <property type="match status" value="1"/>
</dbReference>
<dbReference type="Pfam" id="PF03961">
    <property type="entry name" value="FapA"/>
    <property type="match status" value="1"/>
</dbReference>
<dbReference type="KEGG" id="thu:AC731_014220"/>
<evidence type="ECO:0000313" key="2">
    <source>
        <dbReference type="EMBL" id="AMO37989.1"/>
    </source>
</evidence>